<name>A0A016V769_9BILA</name>
<dbReference type="Proteomes" id="UP000024635">
    <property type="component" value="Unassembled WGS sequence"/>
</dbReference>
<dbReference type="EMBL" id="JARK01001351">
    <property type="protein sequence ID" value="EYC23504.1"/>
    <property type="molecule type" value="Genomic_DNA"/>
</dbReference>
<dbReference type="AlphaFoldDB" id="A0A016V769"/>
<comment type="caution">
    <text evidence="1">The sequence shown here is derived from an EMBL/GenBank/DDBJ whole genome shotgun (WGS) entry which is preliminary data.</text>
</comment>
<proteinExistence type="predicted"/>
<evidence type="ECO:0000313" key="1">
    <source>
        <dbReference type="EMBL" id="EYC23504.1"/>
    </source>
</evidence>
<protein>
    <submittedName>
        <fullName evidence="1">Uncharacterized protein</fullName>
    </submittedName>
</protein>
<evidence type="ECO:0000313" key="2">
    <source>
        <dbReference type="Proteomes" id="UP000024635"/>
    </source>
</evidence>
<accession>A0A016V769</accession>
<organism evidence="1 2">
    <name type="scientific">Ancylostoma ceylanicum</name>
    <dbReference type="NCBI Taxonomy" id="53326"/>
    <lineage>
        <taxon>Eukaryota</taxon>
        <taxon>Metazoa</taxon>
        <taxon>Ecdysozoa</taxon>
        <taxon>Nematoda</taxon>
        <taxon>Chromadorea</taxon>
        <taxon>Rhabditida</taxon>
        <taxon>Rhabditina</taxon>
        <taxon>Rhabditomorpha</taxon>
        <taxon>Strongyloidea</taxon>
        <taxon>Ancylostomatidae</taxon>
        <taxon>Ancylostomatinae</taxon>
        <taxon>Ancylostoma</taxon>
    </lineage>
</organism>
<gene>
    <name evidence="1" type="primary">Acey_s0015.g2684</name>
    <name evidence="1" type="ORF">Y032_0015g2684</name>
</gene>
<sequence length="86" mass="9742">MVSPDFALFIISSHFAPRLGSRVSTFVDETCSPSEVPLSLLHGHSVIQSENCVFTTRLLRTCIPTIRTFFKQYRNIQKEIMAIVVL</sequence>
<dbReference type="STRING" id="53326.A0A016V769"/>
<keyword evidence="2" id="KW-1185">Reference proteome</keyword>
<reference evidence="2" key="1">
    <citation type="journal article" date="2015" name="Nat. Genet.">
        <title>The genome and transcriptome of the zoonotic hookworm Ancylostoma ceylanicum identify infection-specific gene families.</title>
        <authorList>
            <person name="Schwarz E.M."/>
            <person name="Hu Y."/>
            <person name="Antoshechkin I."/>
            <person name="Miller M.M."/>
            <person name="Sternberg P.W."/>
            <person name="Aroian R.V."/>
        </authorList>
    </citation>
    <scope>NUCLEOTIDE SEQUENCE</scope>
    <source>
        <strain evidence="2">HY135</strain>
    </source>
</reference>
<dbReference type="OrthoDB" id="276323at2759"/>